<dbReference type="EMBL" id="SPLM01000109">
    <property type="protein sequence ID" value="TMW59753.1"/>
    <property type="molecule type" value="Genomic_DNA"/>
</dbReference>
<protein>
    <submittedName>
        <fullName evidence="2">Uncharacterized protein</fullName>
    </submittedName>
</protein>
<dbReference type="Proteomes" id="UP000794436">
    <property type="component" value="Unassembled WGS sequence"/>
</dbReference>
<sequence length="403" mass="44599">MMRTLLSLGVLATLGSVNAQNASINSITDAVTGKVASWLFTPVRSIRARVQGNLPIWDAEHKMYVSEFGADFNAKYNGVLDTVNMASVEGSLKYVQAECINYKDVKDLNCQRKNNIKYIVMYETIYAQPRAATAVYQLGKSNSVVEYCQYLPMDGGQCTPTNGVLPTMCNEYVGIAGSKKLGFCIGGELRESEYLAPYPDTYWFSFPNSCPTKVWAEKSEACRTEQAGGVCPPGVKPDGIKCSFSFKILGWINLDDVVGITSMTNPITNQPYKDYNEFCQAGGIEYKVNTDNNELTVEETIPFWADPANPEANRARGQKIIETYNAKIKANPKSADGGVMQILPTLAALRRENPPCYKNNLRCALSFYGCRRKLLTQVCEICTKSDYSPECVVAPADFKFPKL</sequence>
<keyword evidence="3" id="KW-1185">Reference proteome</keyword>
<dbReference type="AlphaFoldDB" id="A0A8K1CBS0"/>
<evidence type="ECO:0000313" key="2">
    <source>
        <dbReference type="EMBL" id="TMW59753.1"/>
    </source>
</evidence>
<accession>A0A8K1CBS0</accession>
<dbReference type="PANTHER" id="PTHR33946:SF4">
    <property type="entry name" value="COAGULATION FACTOR XI"/>
    <property type="match status" value="1"/>
</dbReference>
<reference evidence="2" key="1">
    <citation type="submission" date="2019-03" db="EMBL/GenBank/DDBJ databases">
        <title>Long read genome sequence of the mycoparasitic Pythium oligandrum ATCC 38472 isolated from sugarbeet rhizosphere.</title>
        <authorList>
            <person name="Gaulin E."/>
        </authorList>
    </citation>
    <scope>NUCLEOTIDE SEQUENCE</scope>
    <source>
        <strain evidence="2">ATCC 38472_TT</strain>
    </source>
</reference>
<gene>
    <name evidence="2" type="ORF">Poli38472_004822</name>
</gene>
<feature type="chain" id="PRO_5035481220" evidence="1">
    <location>
        <begin position="20"/>
        <end position="403"/>
    </location>
</feature>
<dbReference type="OrthoDB" id="64132at2759"/>
<dbReference type="PANTHER" id="PTHR33946">
    <property type="match status" value="1"/>
</dbReference>
<feature type="signal peptide" evidence="1">
    <location>
        <begin position="1"/>
        <end position="19"/>
    </location>
</feature>
<name>A0A8K1CBS0_PYTOL</name>
<organism evidence="2 3">
    <name type="scientific">Pythium oligandrum</name>
    <name type="common">Mycoparasitic fungus</name>
    <dbReference type="NCBI Taxonomy" id="41045"/>
    <lineage>
        <taxon>Eukaryota</taxon>
        <taxon>Sar</taxon>
        <taxon>Stramenopiles</taxon>
        <taxon>Oomycota</taxon>
        <taxon>Peronosporomycetes</taxon>
        <taxon>Pythiales</taxon>
        <taxon>Pythiaceae</taxon>
        <taxon>Pythium</taxon>
    </lineage>
</organism>
<keyword evidence="1" id="KW-0732">Signal</keyword>
<comment type="caution">
    <text evidence="2">The sequence shown here is derived from an EMBL/GenBank/DDBJ whole genome shotgun (WGS) entry which is preliminary data.</text>
</comment>
<evidence type="ECO:0000313" key="3">
    <source>
        <dbReference type="Proteomes" id="UP000794436"/>
    </source>
</evidence>
<evidence type="ECO:0000256" key="1">
    <source>
        <dbReference type="SAM" id="SignalP"/>
    </source>
</evidence>
<proteinExistence type="predicted"/>